<proteinExistence type="predicted"/>
<gene>
    <name evidence="3" type="ORF">CRX53_17010</name>
    <name evidence="2" type="ORF">VOF76_06075</name>
</gene>
<comment type="caution">
    <text evidence="3">The sequence shown here is derived from an EMBL/GenBank/DDBJ whole genome shotgun (WGS) entry which is preliminary data.</text>
</comment>
<keyword evidence="5" id="KW-1185">Reference proteome</keyword>
<dbReference type="AlphaFoldDB" id="A0A855ENT6"/>
<name>A0A855ENT6_9ENTR</name>
<protein>
    <recommendedName>
        <fullName evidence="1">DUF6966 domain-containing protein</fullName>
    </recommendedName>
</protein>
<evidence type="ECO:0000259" key="1">
    <source>
        <dbReference type="Pfam" id="PF22294"/>
    </source>
</evidence>
<evidence type="ECO:0000313" key="5">
    <source>
        <dbReference type="Proteomes" id="UP001357437"/>
    </source>
</evidence>
<reference evidence="3" key="2">
    <citation type="submission" date="2017-09" db="EMBL/GenBank/DDBJ databases">
        <title>FDA dAtabase for Regulatory Grade micrObial Sequences (FDA-ARGOS): Supporting development and validation of Infectious Disease Dx tests.</title>
        <authorList>
            <person name="Minogue T."/>
            <person name="Wolcott M."/>
            <person name="Wasieloski L."/>
            <person name="Aguilar W."/>
            <person name="Moore D."/>
            <person name="Tallon L.J."/>
            <person name="Sadzewicz L."/>
            <person name="Ott S."/>
            <person name="Zhao X."/>
            <person name="Nagaraj S."/>
            <person name="Vavikolanu K."/>
            <person name="Aluvathingal J."/>
            <person name="Nadendla S."/>
            <person name="Sichtig H."/>
        </authorList>
    </citation>
    <scope>NUCLEOTIDE SEQUENCE</scope>
    <source>
        <strain evidence="3">FDAARGOS_404</strain>
    </source>
</reference>
<dbReference type="EMBL" id="JAYMCU010000007">
    <property type="protein sequence ID" value="MEC3935733.1"/>
    <property type="molecule type" value="Genomic_DNA"/>
</dbReference>
<feature type="domain" description="DUF6966" evidence="1">
    <location>
        <begin position="23"/>
        <end position="71"/>
    </location>
</feature>
<organism evidence="3 4">
    <name type="scientific">Leclercia adecarboxylata</name>
    <dbReference type="NCBI Taxonomy" id="83655"/>
    <lineage>
        <taxon>Bacteria</taxon>
        <taxon>Pseudomonadati</taxon>
        <taxon>Pseudomonadota</taxon>
        <taxon>Gammaproteobacteria</taxon>
        <taxon>Enterobacterales</taxon>
        <taxon>Enterobacteriaceae</taxon>
        <taxon>Leclercia</taxon>
    </lineage>
</organism>
<dbReference type="GeneID" id="30331299"/>
<evidence type="ECO:0000313" key="2">
    <source>
        <dbReference type="EMBL" id="MEC3935733.1"/>
    </source>
</evidence>
<dbReference type="Pfam" id="PF22294">
    <property type="entry name" value="DUF6966"/>
    <property type="match status" value="1"/>
</dbReference>
<reference evidence="2 5" key="3">
    <citation type="submission" date="2024-01" db="EMBL/GenBank/DDBJ databases">
        <title>Comparative Genomics of Leclercia adecarboxylata Strains Isolated from Several Sources.</title>
        <authorList>
            <person name="Yescas-Zazueta V."/>
            <person name="Balbuena-Alonso M.G."/>
            <person name="Valencia D."/>
            <person name="Mendez-Pfeiffer P.A."/>
            <person name="Ballesteros-Monrreal M.G."/>
            <person name="Rocha-Gracia R.D.C."/>
            <person name="Barrios-Villa E."/>
        </authorList>
    </citation>
    <scope>NUCLEOTIDE SEQUENCE [LARGE SCALE GENOMIC DNA]</scope>
    <source>
        <strain evidence="2 5">33MEM</strain>
    </source>
</reference>
<evidence type="ECO:0000313" key="4">
    <source>
        <dbReference type="Proteomes" id="UP000222768"/>
    </source>
</evidence>
<dbReference type="KEGG" id="lax:APT61_05280"/>
<dbReference type="RefSeq" id="WP_032613415.1">
    <property type="nucleotide sequence ID" value="NZ_CBCYJT010000026.1"/>
</dbReference>
<dbReference type="Proteomes" id="UP000222768">
    <property type="component" value="Unassembled WGS sequence"/>
</dbReference>
<sequence>MTIEKTTLIVDKMQRMATLLELGGYAEWSASIFKLAKKYELDSDDTKHIFLNLYGGMGSLNDLVIYRNGKVLMSENDELDQLRRDLFNLLS</sequence>
<reference evidence="4" key="1">
    <citation type="submission" date="2017-09" db="EMBL/GenBank/DDBJ databases">
        <title>FDA dAtabase for Regulatory Grade micrObial Sequences (FDA-ARGOS): Supporting development and validation of Infectious Disease Dx tests.</title>
        <authorList>
            <person name="Minogue T."/>
            <person name="Wolcott M."/>
            <person name="Wasieloski L."/>
            <person name="Aguilar W."/>
            <person name="Moore D."/>
            <person name="Tallon L."/>
            <person name="Sadzewicz L."/>
            <person name="Ott S."/>
            <person name="Zhao X."/>
            <person name="Nagaraj S."/>
            <person name="Vavikolanu K."/>
            <person name="Aluvathingal J."/>
            <person name="Nadendla S."/>
            <person name="Sichtig H."/>
        </authorList>
    </citation>
    <scope>NUCLEOTIDE SEQUENCE [LARGE SCALE GENOMIC DNA]</scope>
    <source>
        <strain evidence="4">FDAARGOS_404</strain>
    </source>
</reference>
<dbReference type="Proteomes" id="UP001357437">
    <property type="component" value="Unassembled WGS sequence"/>
</dbReference>
<accession>A0A855ENT6</accession>
<dbReference type="InterPro" id="IPR054239">
    <property type="entry name" value="DUF6966"/>
</dbReference>
<dbReference type="EMBL" id="PDLK01000002">
    <property type="protein sequence ID" value="PHH05533.1"/>
    <property type="molecule type" value="Genomic_DNA"/>
</dbReference>
<evidence type="ECO:0000313" key="3">
    <source>
        <dbReference type="EMBL" id="PHH05533.1"/>
    </source>
</evidence>